<dbReference type="SMART" id="SM00220">
    <property type="entry name" value="S_TKc"/>
    <property type="match status" value="1"/>
</dbReference>
<keyword evidence="5" id="KW-0393">Immunoglobulin domain</keyword>
<dbReference type="PROSITE" id="PS50835">
    <property type="entry name" value="IG_LIKE"/>
    <property type="match status" value="1"/>
</dbReference>
<evidence type="ECO:0000313" key="9">
    <source>
        <dbReference type="EMBL" id="CAF4335897.1"/>
    </source>
</evidence>
<evidence type="ECO:0000256" key="1">
    <source>
        <dbReference type="ARBA" id="ARBA00004496"/>
    </source>
</evidence>
<feature type="non-terminal residue" evidence="8">
    <location>
        <position position="1"/>
    </location>
</feature>
<evidence type="ECO:0000256" key="5">
    <source>
        <dbReference type="ARBA" id="ARBA00023319"/>
    </source>
</evidence>
<dbReference type="InterPro" id="IPR036179">
    <property type="entry name" value="Ig-like_dom_sf"/>
</dbReference>
<dbReference type="SMART" id="SM00408">
    <property type="entry name" value="IGc2"/>
    <property type="match status" value="1"/>
</dbReference>
<comment type="subcellular location">
    <subcellularLocation>
        <location evidence="1">Cytoplasm</location>
    </subcellularLocation>
</comment>
<dbReference type="InterPro" id="IPR011009">
    <property type="entry name" value="Kinase-like_dom_sf"/>
</dbReference>
<dbReference type="Pfam" id="PF00069">
    <property type="entry name" value="Pkinase"/>
    <property type="match status" value="1"/>
</dbReference>
<evidence type="ECO:0000313" key="10">
    <source>
        <dbReference type="Proteomes" id="UP000677228"/>
    </source>
</evidence>
<accession>A0A8S2FSE4</accession>
<dbReference type="SMART" id="SM00409">
    <property type="entry name" value="IG"/>
    <property type="match status" value="1"/>
</dbReference>
<name>A0A8S2FSE4_9BILA</name>
<dbReference type="Gene3D" id="2.60.40.10">
    <property type="entry name" value="Immunoglobulins"/>
    <property type="match status" value="2"/>
</dbReference>
<dbReference type="Proteomes" id="UP000682733">
    <property type="component" value="Unassembled WGS sequence"/>
</dbReference>
<dbReference type="InterPro" id="IPR013783">
    <property type="entry name" value="Ig-like_fold"/>
</dbReference>
<dbReference type="GO" id="GO:0005524">
    <property type="term" value="F:ATP binding"/>
    <property type="evidence" value="ECO:0007669"/>
    <property type="project" value="InterPro"/>
</dbReference>
<dbReference type="GO" id="GO:0004674">
    <property type="term" value="F:protein serine/threonine kinase activity"/>
    <property type="evidence" value="ECO:0007669"/>
    <property type="project" value="UniProtKB-KW"/>
</dbReference>
<evidence type="ECO:0000313" key="8">
    <source>
        <dbReference type="EMBL" id="CAF1546759.1"/>
    </source>
</evidence>
<dbReference type="SUPFAM" id="SSF56112">
    <property type="entry name" value="Protein kinase-like (PK-like)"/>
    <property type="match status" value="1"/>
</dbReference>
<evidence type="ECO:0000259" key="6">
    <source>
        <dbReference type="PROSITE" id="PS50011"/>
    </source>
</evidence>
<dbReference type="SUPFAM" id="SSF48726">
    <property type="entry name" value="Immunoglobulin"/>
    <property type="match status" value="2"/>
</dbReference>
<dbReference type="Proteomes" id="UP000677228">
    <property type="component" value="Unassembled WGS sequence"/>
</dbReference>
<proteinExistence type="inferred from homology"/>
<dbReference type="InterPro" id="IPR000719">
    <property type="entry name" value="Prot_kinase_dom"/>
</dbReference>
<dbReference type="PROSITE" id="PS00108">
    <property type="entry name" value="PROTEIN_KINASE_ST"/>
    <property type="match status" value="1"/>
</dbReference>
<gene>
    <name evidence="8" type="ORF">OVA965_LOCUS39064</name>
    <name evidence="9" type="ORF">TMI583_LOCUS40319</name>
</gene>
<dbReference type="InterPro" id="IPR003599">
    <property type="entry name" value="Ig_sub"/>
</dbReference>
<keyword evidence="3" id="KW-0963">Cytoplasm</keyword>
<protein>
    <recommendedName>
        <fullName evidence="11">Protein kinase domain-containing protein</fullName>
    </recommendedName>
</protein>
<dbReference type="InterPro" id="IPR013098">
    <property type="entry name" value="Ig_I-set"/>
</dbReference>
<dbReference type="PANTHER" id="PTHR47633:SF3">
    <property type="entry name" value="STRIATED MUSCLE PREFERENTIALLY EXPRESSED PROTEIN KINASE"/>
    <property type="match status" value="1"/>
</dbReference>
<dbReference type="GO" id="GO:0005737">
    <property type="term" value="C:cytoplasm"/>
    <property type="evidence" value="ECO:0007669"/>
    <property type="project" value="UniProtKB-SubCell"/>
</dbReference>
<dbReference type="FunFam" id="2.60.40.10:FF:000425">
    <property type="entry name" value="Myosin light chain kinase"/>
    <property type="match status" value="1"/>
</dbReference>
<dbReference type="AlphaFoldDB" id="A0A8S2FSE4"/>
<evidence type="ECO:0000256" key="2">
    <source>
        <dbReference type="ARBA" id="ARBA00006692"/>
    </source>
</evidence>
<evidence type="ECO:0000259" key="7">
    <source>
        <dbReference type="PROSITE" id="PS50835"/>
    </source>
</evidence>
<sequence length="464" mass="53749">YTDSRGYCYLYIDAAMPSDEGAYEAVAENKHGSAHYTVHLYVADPPMFLEPLKDQRVRTHDTLHLECKVDGIPYPEVRFYKDWRLLTDSHRTRIRHVEPDVWHLTINGVIEKDTGLYTCTAKNIAGATLTSANVSIDDNLLNIPRPDLERPAIAFTKKRFDEDYDILERISHGPISSVYRVIERRTAKEYVAKIVHNPTYFDWLRREMDVLSKIYDSNVPRLHDAYESDKMLALVLDNVSGVDLLEHMLERKTYTERETALIIRNLVEILRNLHSRNIVHLDIKPDNIYIDDYYDPVNVRLLGFSNAKHLKGSSNFYSDYGSSEYVAPEIVTRSPVSLLTDMWNVGILSYLLLGGSTPFAGTNDFETNRMTTEQALNHPWLKYASQHVDTTPLSSDRLHAAYSRQLYDREHRRILTRPLQTISDLHHTRYDHDAYTSDRDRIQDDKHIRAGRKRTSRGIYECGS</sequence>
<organism evidence="8 10">
    <name type="scientific">Didymodactylos carnosus</name>
    <dbReference type="NCBI Taxonomy" id="1234261"/>
    <lineage>
        <taxon>Eukaryota</taxon>
        <taxon>Metazoa</taxon>
        <taxon>Spiralia</taxon>
        <taxon>Gnathifera</taxon>
        <taxon>Rotifera</taxon>
        <taxon>Eurotatoria</taxon>
        <taxon>Bdelloidea</taxon>
        <taxon>Philodinida</taxon>
        <taxon>Philodinidae</taxon>
        <taxon>Didymodactylos</taxon>
    </lineage>
</organism>
<dbReference type="EMBL" id="CAJNOK010039725">
    <property type="protein sequence ID" value="CAF1546759.1"/>
    <property type="molecule type" value="Genomic_DNA"/>
</dbReference>
<dbReference type="PANTHER" id="PTHR47633">
    <property type="entry name" value="IMMUNOGLOBULIN"/>
    <property type="match status" value="1"/>
</dbReference>
<dbReference type="PROSITE" id="PS50011">
    <property type="entry name" value="PROTEIN_KINASE_DOM"/>
    <property type="match status" value="1"/>
</dbReference>
<dbReference type="InterPro" id="IPR003598">
    <property type="entry name" value="Ig_sub2"/>
</dbReference>
<dbReference type="Gene3D" id="1.10.510.10">
    <property type="entry name" value="Transferase(Phosphotransferase) domain 1"/>
    <property type="match status" value="1"/>
</dbReference>
<dbReference type="InterPro" id="IPR008271">
    <property type="entry name" value="Ser/Thr_kinase_AS"/>
</dbReference>
<evidence type="ECO:0000256" key="4">
    <source>
        <dbReference type="ARBA" id="ARBA00023157"/>
    </source>
</evidence>
<feature type="domain" description="Protein kinase" evidence="6">
    <location>
        <begin position="164"/>
        <end position="430"/>
    </location>
</feature>
<keyword evidence="4" id="KW-1015">Disulfide bond</keyword>
<evidence type="ECO:0000256" key="3">
    <source>
        <dbReference type="ARBA" id="ARBA00022490"/>
    </source>
</evidence>
<comment type="caution">
    <text evidence="8">The sequence shown here is derived from an EMBL/GenBank/DDBJ whole genome shotgun (WGS) entry which is preliminary data.</text>
</comment>
<reference evidence="8" key="1">
    <citation type="submission" date="2021-02" db="EMBL/GenBank/DDBJ databases">
        <authorList>
            <person name="Nowell W R."/>
        </authorList>
    </citation>
    <scope>NUCLEOTIDE SEQUENCE</scope>
</reference>
<evidence type="ECO:0008006" key="11">
    <source>
        <dbReference type="Google" id="ProtNLM"/>
    </source>
</evidence>
<comment type="similarity">
    <text evidence="2">Belongs to the protein kinase superfamily. CAMK Ser/Thr protein kinase family.</text>
</comment>
<dbReference type="EMBL" id="CAJOBA010062135">
    <property type="protein sequence ID" value="CAF4335897.1"/>
    <property type="molecule type" value="Genomic_DNA"/>
</dbReference>
<feature type="domain" description="Ig-like" evidence="7">
    <location>
        <begin position="45"/>
        <end position="135"/>
    </location>
</feature>
<dbReference type="Pfam" id="PF07679">
    <property type="entry name" value="I-set"/>
    <property type="match status" value="1"/>
</dbReference>
<dbReference type="InterPro" id="IPR007110">
    <property type="entry name" value="Ig-like_dom"/>
</dbReference>